<dbReference type="EMBL" id="UYYB01124034">
    <property type="protein sequence ID" value="VDM83580.1"/>
    <property type="molecule type" value="Genomic_DNA"/>
</dbReference>
<dbReference type="Proteomes" id="UP000270094">
    <property type="component" value="Unassembled WGS sequence"/>
</dbReference>
<dbReference type="OrthoDB" id="5845716at2759"/>
<protein>
    <submittedName>
        <fullName evidence="1">Uncharacterized protein</fullName>
    </submittedName>
</protein>
<dbReference type="AlphaFoldDB" id="A0A3P7JDB2"/>
<reference evidence="1 2" key="1">
    <citation type="submission" date="2018-11" db="EMBL/GenBank/DDBJ databases">
        <authorList>
            <consortium name="Pathogen Informatics"/>
        </authorList>
    </citation>
    <scope>NUCLEOTIDE SEQUENCE [LARGE SCALE GENOMIC DNA]</scope>
</reference>
<name>A0A3P7JDB2_STRVU</name>
<organism evidence="1 2">
    <name type="scientific">Strongylus vulgaris</name>
    <name type="common">Blood worm</name>
    <dbReference type="NCBI Taxonomy" id="40348"/>
    <lineage>
        <taxon>Eukaryota</taxon>
        <taxon>Metazoa</taxon>
        <taxon>Ecdysozoa</taxon>
        <taxon>Nematoda</taxon>
        <taxon>Chromadorea</taxon>
        <taxon>Rhabditida</taxon>
        <taxon>Rhabditina</taxon>
        <taxon>Rhabditomorpha</taxon>
        <taxon>Strongyloidea</taxon>
        <taxon>Strongylidae</taxon>
        <taxon>Strongylus</taxon>
    </lineage>
</organism>
<gene>
    <name evidence="1" type="ORF">SVUK_LOCUS18578</name>
</gene>
<keyword evidence="2" id="KW-1185">Reference proteome</keyword>
<evidence type="ECO:0000313" key="2">
    <source>
        <dbReference type="Proteomes" id="UP000270094"/>
    </source>
</evidence>
<sequence>PWGSHVGQKGFATGNKKADLPSGRRYNYDPDYTMSITPCQSAAASFDMADLHAQANRNWATLDRSWKQFYELITNQDAVMSGRFTQFGAGSLYYCSPLKDRVGFGYERFEGARKGIKFIEGTKPDSNSVVAALVLDHTIGTFFKNQNLMRSVRELPGLQNVNRFDFSEINGRFNKKWIDVNNYVKGEP</sequence>
<accession>A0A3P7JDB2</accession>
<evidence type="ECO:0000313" key="1">
    <source>
        <dbReference type="EMBL" id="VDM83580.1"/>
    </source>
</evidence>
<feature type="non-terminal residue" evidence="1">
    <location>
        <position position="1"/>
    </location>
</feature>
<proteinExistence type="predicted"/>